<evidence type="ECO:0000313" key="2">
    <source>
        <dbReference type="EMBL" id="TDR13902.1"/>
    </source>
</evidence>
<dbReference type="RefSeq" id="WP_133561102.1">
    <property type="nucleotide sequence ID" value="NZ_SNZA01000002.1"/>
</dbReference>
<keyword evidence="1" id="KW-0812">Transmembrane</keyword>
<keyword evidence="1" id="KW-1133">Transmembrane helix</keyword>
<accession>A0A4R6X4L2</accession>
<protein>
    <submittedName>
        <fullName evidence="2">Pilus assembly protein Flp/PilA</fullName>
    </submittedName>
</protein>
<organism evidence="2 3">
    <name type="scientific">Marinomonas communis</name>
    <dbReference type="NCBI Taxonomy" id="28254"/>
    <lineage>
        <taxon>Bacteria</taxon>
        <taxon>Pseudomonadati</taxon>
        <taxon>Pseudomonadota</taxon>
        <taxon>Gammaproteobacteria</taxon>
        <taxon>Oceanospirillales</taxon>
        <taxon>Oceanospirillaceae</taxon>
        <taxon>Marinomonas</taxon>
    </lineage>
</organism>
<feature type="transmembrane region" description="Helical" evidence="1">
    <location>
        <begin position="21"/>
        <end position="43"/>
    </location>
</feature>
<gene>
    <name evidence="2" type="ORF">C8D85_1433</name>
</gene>
<proteinExistence type="predicted"/>
<evidence type="ECO:0000256" key="1">
    <source>
        <dbReference type="SAM" id="Phobius"/>
    </source>
</evidence>
<reference evidence="2 3" key="1">
    <citation type="submission" date="2019-03" db="EMBL/GenBank/DDBJ databases">
        <title>Genomic Encyclopedia of Type Strains, Phase IV (KMG-IV): sequencing the most valuable type-strain genomes for metagenomic binning, comparative biology and taxonomic classification.</title>
        <authorList>
            <person name="Goeker M."/>
        </authorList>
    </citation>
    <scope>NUCLEOTIDE SEQUENCE [LARGE SCALE GENOMIC DNA]</scope>
    <source>
        <strain evidence="2 3">DSM 5604</strain>
    </source>
</reference>
<evidence type="ECO:0000313" key="3">
    <source>
        <dbReference type="Proteomes" id="UP000295729"/>
    </source>
</evidence>
<name>A0A4R6X4L2_9GAMM</name>
<keyword evidence="1" id="KW-0472">Membrane</keyword>
<comment type="caution">
    <text evidence="2">The sequence shown here is derived from an EMBL/GenBank/DDBJ whole genome shotgun (WGS) entry which is preliminary data.</text>
</comment>
<sequence>MITILYKKLMMALGQFLTSKDGVAATEYAVIAVGVAGVIAIVFGSDGGALETTLSGLVSQIADLTSTP</sequence>
<dbReference type="Proteomes" id="UP000295729">
    <property type="component" value="Unassembled WGS sequence"/>
</dbReference>
<dbReference type="EMBL" id="SNZA01000002">
    <property type="protein sequence ID" value="TDR13902.1"/>
    <property type="molecule type" value="Genomic_DNA"/>
</dbReference>
<keyword evidence="3" id="KW-1185">Reference proteome</keyword>
<dbReference type="AlphaFoldDB" id="A0A4R6X4L2"/>